<keyword evidence="2" id="KW-1185">Reference proteome</keyword>
<dbReference type="EMBL" id="CAXKWB010020343">
    <property type="protein sequence ID" value="CAL4122541.1"/>
    <property type="molecule type" value="Genomic_DNA"/>
</dbReference>
<evidence type="ECO:0000313" key="2">
    <source>
        <dbReference type="Proteomes" id="UP001497623"/>
    </source>
</evidence>
<dbReference type="AlphaFoldDB" id="A0AAV2RG80"/>
<evidence type="ECO:0000313" key="1">
    <source>
        <dbReference type="EMBL" id="CAL4122541.1"/>
    </source>
</evidence>
<name>A0AAV2RG80_MEGNR</name>
<proteinExistence type="predicted"/>
<dbReference type="Proteomes" id="UP001497623">
    <property type="component" value="Unassembled WGS sequence"/>
</dbReference>
<gene>
    <name evidence="1" type="ORF">MNOR_LOCUS23263</name>
</gene>
<feature type="non-terminal residue" evidence="1">
    <location>
        <position position="119"/>
    </location>
</feature>
<accession>A0AAV2RG80</accession>
<reference evidence="1 2" key="1">
    <citation type="submission" date="2024-05" db="EMBL/GenBank/DDBJ databases">
        <authorList>
            <person name="Wallberg A."/>
        </authorList>
    </citation>
    <scope>NUCLEOTIDE SEQUENCE [LARGE SCALE GENOMIC DNA]</scope>
</reference>
<sequence length="119" mass="13037">MFKKLATFLSCLRTHTPILDSSVFRNLAKSLSCLGRDDEELLIHGDVVAGGTKGGAAAVTIIEEAPPSYTMICQGIAEGIALRRNTRFGICDRSGGCFEEKRNSPKDRIEFNECGRQTR</sequence>
<organism evidence="1 2">
    <name type="scientific">Meganyctiphanes norvegica</name>
    <name type="common">Northern krill</name>
    <name type="synonym">Thysanopoda norvegica</name>
    <dbReference type="NCBI Taxonomy" id="48144"/>
    <lineage>
        <taxon>Eukaryota</taxon>
        <taxon>Metazoa</taxon>
        <taxon>Ecdysozoa</taxon>
        <taxon>Arthropoda</taxon>
        <taxon>Crustacea</taxon>
        <taxon>Multicrustacea</taxon>
        <taxon>Malacostraca</taxon>
        <taxon>Eumalacostraca</taxon>
        <taxon>Eucarida</taxon>
        <taxon>Euphausiacea</taxon>
        <taxon>Euphausiidae</taxon>
        <taxon>Meganyctiphanes</taxon>
    </lineage>
</organism>
<protein>
    <submittedName>
        <fullName evidence="1">Uncharacterized protein</fullName>
    </submittedName>
</protein>
<comment type="caution">
    <text evidence="1">The sequence shown here is derived from an EMBL/GenBank/DDBJ whole genome shotgun (WGS) entry which is preliminary data.</text>
</comment>